<dbReference type="InterPro" id="IPR036388">
    <property type="entry name" value="WH-like_DNA-bd_sf"/>
</dbReference>
<evidence type="ECO:0000259" key="2">
    <source>
        <dbReference type="PROSITE" id="PS00622"/>
    </source>
</evidence>
<dbReference type="InterPro" id="IPR016032">
    <property type="entry name" value="Sig_transdc_resp-reg_C-effctor"/>
</dbReference>
<proteinExistence type="predicted"/>
<gene>
    <name evidence="3" type="ORF">ACFFJ3_07265</name>
</gene>
<comment type="caution">
    <text evidence="3">The sequence shown here is derived from an EMBL/GenBank/DDBJ whole genome shotgun (WGS) entry which is preliminary data.</text>
</comment>
<keyword evidence="4" id="KW-1185">Reference proteome</keyword>
<evidence type="ECO:0000256" key="1">
    <source>
        <dbReference type="ARBA" id="ARBA00023125"/>
    </source>
</evidence>
<reference evidence="3 4" key="1">
    <citation type="submission" date="2024-09" db="EMBL/GenBank/DDBJ databases">
        <authorList>
            <person name="Sun Q."/>
            <person name="Mori K."/>
        </authorList>
    </citation>
    <scope>NUCLEOTIDE SEQUENCE [LARGE SCALE GENOMIC DNA]</scope>
    <source>
        <strain evidence="3 4">CCM 8626</strain>
    </source>
</reference>
<dbReference type="EMBL" id="JBHLXG010000005">
    <property type="protein sequence ID" value="MFC0226301.1"/>
    <property type="molecule type" value="Genomic_DNA"/>
</dbReference>
<accession>A0ABV6EBL0</accession>
<dbReference type="SUPFAM" id="SSF46894">
    <property type="entry name" value="C-terminal effector domain of the bipartite response regulators"/>
    <property type="match status" value="1"/>
</dbReference>
<dbReference type="Pfam" id="PF00196">
    <property type="entry name" value="GerE"/>
    <property type="match status" value="1"/>
</dbReference>
<dbReference type="Proteomes" id="UP001589792">
    <property type="component" value="Unassembled WGS sequence"/>
</dbReference>
<dbReference type="Gene3D" id="1.10.10.10">
    <property type="entry name" value="Winged helix-like DNA-binding domain superfamily/Winged helix DNA-binding domain"/>
    <property type="match status" value="1"/>
</dbReference>
<protein>
    <submittedName>
        <fullName evidence="3">LuxR C-terminal-related transcriptional regulator</fullName>
    </submittedName>
</protein>
<dbReference type="SMART" id="SM00421">
    <property type="entry name" value="HTH_LUXR"/>
    <property type="match status" value="1"/>
</dbReference>
<dbReference type="InterPro" id="IPR000792">
    <property type="entry name" value="Tscrpt_reg_LuxR_C"/>
</dbReference>
<sequence>MNIVIIDQNYFYANGLKELIKEHLLPTAFITINNRSLLNTASLVIRTPAFSSREELQGAFSHPQTLYIYCRPLSDDMQRRGNALYRSDPNGITLATLKLHLECLAGEEISPPCILKKFSASEIRMLKLIKRGWNNKQIAENFRLNAKTISLMRCNAIKRIGLRNRLELYQLLNKLHF</sequence>
<evidence type="ECO:0000313" key="4">
    <source>
        <dbReference type="Proteomes" id="UP001589792"/>
    </source>
</evidence>
<keyword evidence="1" id="KW-0238">DNA-binding</keyword>
<name>A0ABV6EBL0_9GAMM</name>
<evidence type="ECO:0000313" key="3">
    <source>
        <dbReference type="EMBL" id="MFC0226301.1"/>
    </source>
</evidence>
<feature type="domain" description="HTH luxR-type" evidence="2">
    <location>
        <begin position="132"/>
        <end position="159"/>
    </location>
</feature>
<organism evidence="3 4">
    <name type="scientific">Serratia aquatilis</name>
    <dbReference type="NCBI Taxonomy" id="1737515"/>
    <lineage>
        <taxon>Bacteria</taxon>
        <taxon>Pseudomonadati</taxon>
        <taxon>Pseudomonadota</taxon>
        <taxon>Gammaproteobacteria</taxon>
        <taxon>Enterobacterales</taxon>
        <taxon>Yersiniaceae</taxon>
        <taxon>Serratia</taxon>
    </lineage>
</organism>
<dbReference type="RefSeq" id="WP_380674000.1">
    <property type="nucleotide sequence ID" value="NZ_CP173186.1"/>
</dbReference>
<dbReference type="PROSITE" id="PS00622">
    <property type="entry name" value="HTH_LUXR_1"/>
    <property type="match status" value="1"/>
</dbReference>